<dbReference type="KEGG" id="tcd:AAIA72_01180"/>
<gene>
    <name evidence="2" type="ORF">AAIA72_01180</name>
</gene>
<evidence type="ECO:0000259" key="1">
    <source>
        <dbReference type="Pfam" id="PF03061"/>
    </source>
</evidence>
<feature type="domain" description="Thioesterase" evidence="1">
    <location>
        <begin position="59"/>
        <end position="131"/>
    </location>
</feature>
<dbReference type="CDD" id="cd03443">
    <property type="entry name" value="PaaI_thioesterase"/>
    <property type="match status" value="1"/>
</dbReference>
<name>A0AB39UWJ7_9GAMM</name>
<dbReference type="EC" id="3.1.2.-" evidence="2"/>
<dbReference type="InterPro" id="IPR029069">
    <property type="entry name" value="HotDog_dom_sf"/>
</dbReference>
<organism evidence="2">
    <name type="scientific">Thermohahella caldifontis</name>
    <dbReference type="NCBI Taxonomy" id="3142973"/>
    <lineage>
        <taxon>Bacteria</taxon>
        <taxon>Pseudomonadati</taxon>
        <taxon>Pseudomonadota</taxon>
        <taxon>Gammaproteobacteria</taxon>
        <taxon>Oceanospirillales</taxon>
        <taxon>Hahellaceae</taxon>
        <taxon>Thermohahella</taxon>
    </lineage>
</organism>
<dbReference type="EMBL" id="CP154858">
    <property type="protein sequence ID" value="XDT72623.1"/>
    <property type="molecule type" value="Genomic_DNA"/>
</dbReference>
<dbReference type="PANTHER" id="PTHR43240:SF3">
    <property type="entry name" value="THIOESTERASE DOMAIN-CONTAINING PROTEIN"/>
    <property type="match status" value="1"/>
</dbReference>
<dbReference type="RefSeq" id="WP_369601627.1">
    <property type="nucleotide sequence ID" value="NZ_CP154858.1"/>
</dbReference>
<evidence type="ECO:0000313" key="2">
    <source>
        <dbReference type="EMBL" id="XDT72623.1"/>
    </source>
</evidence>
<dbReference type="GO" id="GO:0016790">
    <property type="term" value="F:thiolester hydrolase activity"/>
    <property type="evidence" value="ECO:0007669"/>
    <property type="project" value="UniProtKB-ARBA"/>
</dbReference>
<proteinExistence type="predicted"/>
<accession>A0AB39UWJ7</accession>
<dbReference type="InterPro" id="IPR006683">
    <property type="entry name" value="Thioestr_dom"/>
</dbReference>
<dbReference type="PANTHER" id="PTHR43240">
    <property type="entry name" value="1,4-DIHYDROXY-2-NAPHTHOYL-COA THIOESTERASE 1"/>
    <property type="match status" value="1"/>
</dbReference>
<dbReference type="Gene3D" id="3.10.129.10">
    <property type="entry name" value="Hotdog Thioesterase"/>
    <property type="match status" value="1"/>
</dbReference>
<reference evidence="2" key="1">
    <citation type="submission" date="2024-05" db="EMBL/GenBank/DDBJ databases">
        <title>Genome sequencing of novel strain.</title>
        <authorList>
            <person name="Ganbat D."/>
            <person name="Ganbat S."/>
            <person name="Lee S.-J."/>
        </authorList>
    </citation>
    <scope>NUCLEOTIDE SEQUENCE</scope>
    <source>
        <strain evidence="2">SMD15-11</strain>
    </source>
</reference>
<protein>
    <submittedName>
        <fullName evidence="2">PaaI family thioesterase</fullName>
        <ecNumber evidence="2">3.1.2.-</ecNumber>
    </submittedName>
</protein>
<dbReference type="SUPFAM" id="SSF54637">
    <property type="entry name" value="Thioesterase/thiol ester dehydrase-isomerase"/>
    <property type="match status" value="1"/>
</dbReference>
<dbReference type="Pfam" id="PF03061">
    <property type="entry name" value="4HBT"/>
    <property type="match status" value="1"/>
</dbReference>
<sequence>MILQKLVAEAHDRGEYGALLDAIPYARHIGLEVQRFGNEVLFVLPPKEENLGNPVLPALHGGVIGGFLELSAALHLVLFQGVTRMPKIVDFSLDYLRAARLVHTYAECRVTRQGRRVANVMVSAWQKTRTEPVATARAHFLIED</sequence>
<keyword evidence="2" id="KW-0378">Hydrolase</keyword>
<dbReference type="AlphaFoldDB" id="A0AB39UWJ7"/>